<dbReference type="AlphaFoldDB" id="A0A2M4B4B2"/>
<evidence type="ECO:0000313" key="2">
    <source>
        <dbReference type="EMBL" id="MBW47830.1"/>
    </source>
</evidence>
<reference evidence="2" key="1">
    <citation type="submission" date="2018-01" db="EMBL/GenBank/DDBJ databases">
        <title>An insight into the sialome of Amazonian anophelines.</title>
        <authorList>
            <person name="Ribeiro J.M."/>
            <person name="Scarpassa V."/>
            <person name="Calvo E."/>
        </authorList>
    </citation>
    <scope>NUCLEOTIDE SEQUENCE</scope>
    <source>
        <tissue evidence="2">Salivary glands</tissue>
    </source>
</reference>
<keyword evidence="1" id="KW-0732">Signal</keyword>
<name>A0A2M4B4B2_9DIPT</name>
<protein>
    <submittedName>
        <fullName evidence="2">Putative secreted protein</fullName>
    </submittedName>
</protein>
<proteinExistence type="predicted"/>
<dbReference type="EMBL" id="GGFK01014509">
    <property type="protein sequence ID" value="MBW47830.1"/>
    <property type="molecule type" value="Transcribed_RNA"/>
</dbReference>
<organism evidence="2">
    <name type="scientific">Anopheles triannulatus</name>
    <dbReference type="NCBI Taxonomy" id="58253"/>
    <lineage>
        <taxon>Eukaryota</taxon>
        <taxon>Metazoa</taxon>
        <taxon>Ecdysozoa</taxon>
        <taxon>Arthropoda</taxon>
        <taxon>Hexapoda</taxon>
        <taxon>Insecta</taxon>
        <taxon>Pterygota</taxon>
        <taxon>Neoptera</taxon>
        <taxon>Endopterygota</taxon>
        <taxon>Diptera</taxon>
        <taxon>Nematocera</taxon>
        <taxon>Culicoidea</taxon>
        <taxon>Culicidae</taxon>
        <taxon>Anophelinae</taxon>
        <taxon>Anopheles</taxon>
    </lineage>
</organism>
<accession>A0A2M4B4B2</accession>
<feature type="chain" id="PRO_5014610714" evidence="1">
    <location>
        <begin position="38"/>
        <end position="80"/>
    </location>
</feature>
<evidence type="ECO:0000256" key="1">
    <source>
        <dbReference type="SAM" id="SignalP"/>
    </source>
</evidence>
<sequence length="80" mass="8597">MTAFAPISKQLFATPSLRGSFLLLISLLVGSAPTTTSTRVHIKTFQTIGRTLAGWSRIPKSLATCVATLRSHQRPSSSLL</sequence>
<feature type="signal peptide" evidence="1">
    <location>
        <begin position="1"/>
        <end position="37"/>
    </location>
</feature>